<feature type="transmembrane region" description="Helical" evidence="8">
    <location>
        <begin position="114"/>
        <end position="136"/>
    </location>
</feature>
<evidence type="ECO:0000256" key="3">
    <source>
        <dbReference type="ARBA" id="ARBA00022448"/>
    </source>
</evidence>
<dbReference type="NCBIfam" id="TIGR00912">
    <property type="entry name" value="2A0309"/>
    <property type="match status" value="1"/>
</dbReference>
<dbReference type="PANTHER" id="PTHR34975:SF2">
    <property type="entry name" value="SPORE GERMINATION PROTEIN A2"/>
    <property type="match status" value="1"/>
</dbReference>
<dbReference type="Proteomes" id="UP001148125">
    <property type="component" value="Unassembled WGS sequence"/>
</dbReference>
<evidence type="ECO:0000313" key="10">
    <source>
        <dbReference type="Proteomes" id="UP001148125"/>
    </source>
</evidence>
<protein>
    <submittedName>
        <fullName evidence="9">Spore germination protein</fullName>
    </submittedName>
</protein>
<organism evidence="9 10">
    <name type="scientific">Alkalihalobacterium chitinilyticum</name>
    <dbReference type="NCBI Taxonomy" id="2980103"/>
    <lineage>
        <taxon>Bacteria</taxon>
        <taxon>Bacillati</taxon>
        <taxon>Bacillota</taxon>
        <taxon>Bacilli</taxon>
        <taxon>Bacillales</taxon>
        <taxon>Bacillaceae</taxon>
        <taxon>Alkalihalobacterium</taxon>
    </lineage>
</organism>
<proteinExistence type="inferred from homology"/>
<feature type="transmembrane region" description="Helical" evidence="8">
    <location>
        <begin position="148"/>
        <end position="170"/>
    </location>
</feature>
<comment type="caution">
    <text evidence="9">The sequence shown here is derived from an EMBL/GenBank/DDBJ whole genome shotgun (WGS) entry which is preliminary data.</text>
</comment>
<evidence type="ECO:0000256" key="8">
    <source>
        <dbReference type="SAM" id="Phobius"/>
    </source>
</evidence>
<comment type="similarity">
    <text evidence="2">Belongs to the amino acid-polyamine-organocation (APC) superfamily. Spore germination protein (SGP) (TC 2.A.3.9) family.</text>
</comment>
<evidence type="ECO:0000256" key="7">
    <source>
        <dbReference type="ARBA" id="ARBA00023136"/>
    </source>
</evidence>
<reference evidence="9" key="1">
    <citation type="submission" date="2024-05" db="EMBL/GenBank/DDBJ databases">
        <title>Alkalihalobacillus sp. strain MEB203 novel alkaliphilic bacterium from Lonar Lake, India.</title>
        <authorList>
            <person name="Joshi A."/>
            <person name="Thite S."/>
            <person name="Mengade P."/>
        </authorList>
    </citation>
    <scope>NUCLEOTIDE SEQUENCE</scope>
    <source>
        <strain evidence="9">MEB 203</strain>
    </source>
</reference>
<evidence type="ECO:0000256" key="6">
    <source>
        <dbReference type="ARBA" id="ARBA00022989"/>
    </source>
</evidence>
<feature type="transmembrane region" description="Helical" evidence="8">
    <location>
        <begin position="43"/>
        <end position="64"/>
    </location>
</feature>
<sequence length="365" mass="41409">MLQPADGKVGTRELFAIFLISIGIKLSDGTPMLLLEAGKNATWVLPIVAGGIILVPTLLILSLLKKYKNKNLVDIIFIVTGKYIGFIICLIILFAMIFANALNQRTTVNIISTMFFPTTPVVIIFLLLIGSSFAVARVGIEAVGRTAWVVLPYIKVVLFLLFLLIINEIHFEFLFPIAGPGLDVLIKESFSYHTIFFEFIMVALFFPWVRDHKSYKTATLLAVGFIVLEMTITMAYFVMLFDYPQVAHVAYPFQQLTKMLEVGTIVTSYEGFFLGFWIMAAVVRFSIYLLLSAFIVCSMFQLKDFKPILLPLACITLLVGLIPENQTETTFFMRDVFLLQSSWYFVTMLPILLWITYKVKERFNV</sequence>
<keyword evidence="6 8" id="KW-1133">Transmembrane helix</keyword>
<name>A0ABT5VLR3_9BACI</name>
<dbReference type="InterPro" id="IPR004761">
    <property type="entry name" value="Spore_GerAB"/>
</dbReference>
<feature type="transmembrane region" description="Helical" evidence="8">
    <location>
        <begin position="220"/>
        <end position="241"/>
    </location>
</feature>
<comment type="subcellular location">
    <subcellularLocation>
        <location evidence="1">Membrane</location>
        <topology evidence="1">Multi-pass membrane protein</topology>
    </subcellularLocation>
</comment>
<evidence type="ECO:0000256" key="5">
    <source>
        <dbReference type="ARBA" id="ARBA00022692"/>
    </source>
</evidence>
<feature type="transmembrane region" description="Helical" evidence="8">
    <location>
        <begin position="337"/>
        <end position="357"/>
    </location>
</feature>
<evidence type="ECO:0000256" key="2">
    <source>
        <dbReference type="ARBA" id="ARBA00007998"/>
    </source>
</evidence>
<feature type="transmembrane region" description="Helical" evidence="8">
    <location>
        <begin position="76"/>
        <end position="102"/>
    </location>
</feature>
<keyword evidence="5 8" id="KW-0812">Transmembrane</keyword>
<dbReference type="Pfam" id="PF03845">
    <property type="entry name" value="Spore_permease"/>
    <property type="match status" value="1"/>
</dbReference>
<evidence type="ECO:0000256" key="4">
    <source>
        <dbReference type="ARBA" id="ARBA00022544"/>
    </source>
</evidence>
<keyword evidence="4" id="KW-0309">Germination</keyword>
<feature type="transmembrane region" description="Helical" evidence="8">
    <location>
        <begin position="272"/>
        <end position="296"/>
    </location>
</feature>
<keyword evidence="10" id="KW-1185">Reference proteome</keyword>
<feature type="transmembrane region" description="Helical" evidence="8">
    <location>
        <begin position="308"/>
        <end position="325"/>
    </location>
</feature>
<accession>A0ABT5VLR3</accession>
<gene>
    <name evidence="9" type="ORF">N7Z68_18845</name>
</gene>
<feature type="transmembrane region" description="Helical" evidence="8">
    <location>
        <begin position="190"/>
        <end position="208"/>
    </location>
</feature>
<keyword evidence="7 8" id="KW-0472">Membrane</keyword>
<dbReference type="RefSeq" id="WP_275120025.1">
    <property type="nucleotide sequence ID" value="NZ_JAOTPO010000016.1"/>
</dbReference>
<evidence type="ECO:0000313" key="9">
    <source>
        <dbReference type="EMBL" id="MDE5415423.1"/>
    </source>
</evidence>
<dbReference type="PANTHER" id="PTHR34975">
    <property type="entry name" value="SPORE GERMINATION PROTEIN A2"/>
    <property type="match status" value="1"/>
</dbReference>
<dbReference type="EMBL" id="JAOTPO010000016">
    <property type="protein sequence ID" value="MDE5415423.1"/>
    <property type="molecule type" value="Genomic_DNA"/>
</dbReference>
<evidence type="ECO:0000256" key="1">
    <source>
        <dbReference type="ARBA" id="ARBA00004141"/>
    </source>
</evidence>
<keyword evidence="3" id="KW-0813">Transport</keyword>